<evidence type="ECO:0000313" key="2">
    <source>
        <dbReference type="EMBL" id="GGF45000.1"/>
    </source>
</evidence>
<comment type="caution">
    <text evidence="2">The sequence shown here is derived from an EMBL/GenBank/DDBJ whole genome shotgun (WGS) entry which is preliminary data.</text>
</comment>
<accession>A0A917F1Y2</accession>
<reference evidence="2" key="1">
    <citation type="journal article" date="2014" name="Int. J. Syst. Evol. Microbiol.">
        <title>Complete genome sequence of Corynebacterium casei LMG S-19264T (=DSM 44701T), isolated from a smear-ripened cheese.</title>
        <authorList>
            <consortium name="US DOE Joint Genome Institute (JGI-PGF)"/>
            <person name="Walter F."/>
            <person name="Albersmeier A."/>
            <person name="Kalinowski J."/>
            <person name="Ruckert C."/>
        </authorList>
    </citation>
    <scope>NUCLEOTIDE SEQUENCE</scope>
    <source>
        <strain evidence="2">CGMCC 1.12160</strain>
    </source>
</reference>
<name>A0A917F1Y2_9MICO</name>
<evidence type="ECO:0000313" key="3">
    <source>
        <dbReference type="Proteomes" id="UP000605670"/>
    </source>
</evidence>
<reference evidence="2" key="2">
    <citation type="submission" date="2020-09" db="EMBL/GenBank/DDBJ databases">
        <authorList>
            <person name="Sun Q."/>
            <person name="Zhou Y."/>
        </authorList>
    </citation>
    <scope>NUCLEOTIDE SEQUENCE</scope>
    <source>
        <strain evidence="2">CGMCC 1.12160</strain>
    </source>
</reference>
<feature type="region of interest" description="Disordered" evidence="1">
    <location>
        <begin position="131"/>
        <end position="175"/>
    </location>
</feature>
<protein>
    <recommendedName>
        <fullName evidence="4">DUF937 domain-containing protein</fullName>
    </recommendedName>
</protein>
<evidence type="ECO:0008006" key="4">
    <source>
        <dbReference type="Google" id="ProtNLM"/>
    </source>
</evidence>
<dbReference type="AlphaFoldDB" id="A0A917F1Y2"/>
<gene>
    <name evidence="2" type="ORF">GCM10011366_10890</name>
</gene>
<dbReference type="InterPro" id="IPR009282">
    <property type="entry name" value="DUF937"/>
</dbReference>
<keyword evidence="3" id="KW-1185">Reference proteome</keyword>
<sequence length="215" mass="21225">MIDQLMRAIPTDEIARTLGTDEATATQAVQAALPALLGGLAANSESDEGARSLLEALGQHENGLADQVSLDAVDTTDGEKIVGHVFGNNIDGIANQLGGLGGAQTSGLVRRLLPILAPIVLSWLAKQMTGAGAGGRGTASPDRTAPGGSVSQPDGPLGQGRPESAPATDSSSGIDGTSILRDILGSALGSATGRTSSGGGSILGDVLGGLLGGRR</sequence>
<dbReference type="Proteomes" id="UP000605670">
    <property type="component" value="Unassembled WGS sequence"/>
</dbReference>
<dbReference type="EMBL" id="BMEM01000001">
    <property type="protein sequence ID" value="GGF45000.1"/>
    <property type="molecule type" value="Genomic_DNA"/>
</dbReference>
<proteinExistence type="predicted"/>
<dbReference type="RefSeq" id="WP_229734922.1">
    <property type="nucleotide sequence ID" value="NZ_BAABKH010000005.1"/>
</dbReference>
<organism evidence="2 3">
    <name type="scientific">Ornithinimicrobium tianjinense</name>
    <dbReference type="NCBI Taxonomy" id="1195761"/>
    <lineage>
        <taxon>Bacteria</taxon>
        <taxon>Bacillati</taxon>
        <taxon>Actinomycetota</taxon>
        <taxon>Actinomycetes</taxon>
        <taxon>Micrococcales</taxon>
        <taxon>Ornithinimicrobiaceae</taxon>
        <taxon>Ornithinimicrobium</taxon>
    </lineage>
</organism>
<evidence type="ECO:0000256" key="1">
    <source>
        <dbReference type="SAM" id="MobiDB-lite"/>
    </source>
</evidence>
<dbReference type="Pfam" id="PF06078">
    <property type="entry name" value="DUF937"/>
    <property type="match status" value="1"/>
</dbReference>